<dbReference type="OrthoDB" id="3519019at2759"/>
<feature type="transmembrane region" description="Helical" evidence="2">
    <location>
        <begin position="320"/>
        <end position="341"/>
    </location>
</feature>
<protein>
    <submittedName>
        <fullName evidence="3">Uncharacterized protein</fullName>
    </submittedName>
</protein>
<proteinExistence type="predicted"/>
<evidence type="ECO:0000256" key="2">
    <source>
        <dbReference type="SAM" id="Phobius"/>
    </source>
</evidence>
<evidence type="ECO:0000256" key="1">
    <source>
        <dbReference type="SAM" id="MobiDB-lite"/>
    </source>
</evidence>
<keyword evidence="4" id="KW-1185">Reference proteome</keyword>
<reference evidence="3 4" key="1">
    <citation type="submission" date="2018-08" db="EMBL/GenBank/DDBJ databases">
        <title>Draft genome of the lignicolous fungus Coniochaeta pulveracea.</title>
        <authorList>
            <person name="Borstlap C.J."/>
            <person name="De Witt R.N."/>
            <person name="Botha A."/>
            <person name="Volschenk H."/>
        </authorList>
    </citation>
    <scope>NUCLEOTIDE SEQUENCE [LARGE SCALE GENOMIC DNA]</scope>
    <source>
        <strain evidence="3 4">CAB683</strain>
    </source>
</reference>
<gene>
    <name evidence="3" type="ORF">DL546_008033</name>
</gene>
<feature type="transmembrane region" description="Helical" evidence="2">
    <location>
        <begin position="178"/>
        <end position="203"/>
    </location>
</feature>
<dbReference type="Proteomes" id="UP000275385">
    <property type="component" value="Unassembled WGS sequence"/>
</dbReference>
<feature type="region of interest" description="Disordered" evidence="1">
    <location>
        <begin position="221"/>
        <end position="250"/>
    </location>
</feature>
<keyword evidence="2" id="KW-0472">Membrane</keyword>
<name>A0A420YMN2_9PEZI</name>
<evidence type="ECO:0000313" key="4">
    <source>
        <dbReference type="Proteomes" id="UP000275385"/>
    </source>
</evidence>
<keyword evidence="2" id="KW-0812">Transmembrane</keyword>
<organism evidence="3 4">
    <name type="scientific">Coniochaeta pulveracea</name>
    <dbReference type="NCBI Taxonomy" id="177199"/>
    <lineage>
        <taxon>Eukaryota</taxon>
        <taxon>Fungi</taxon>
        <taxon>Dikarya</taxon>
        <taxon>Ascomycota</taxon>
        <taxon>Pezizomycotina</taxon>
        <taxon>Sordariomycetes</taxon>
        <taxon>Sordariomycetidae</taxon>
        <taxon>Coniochaetales</taxon>
        <taxon>Coniochaetaceae</taxon>
        <taxon>Coniochaeta</taxon>
    </lineage>
</organism>
<sequence length="348" mass="37521">MRVKSGCEFRGHTPRCGIRQPSFPLGAHAGSSTFNCADTNSTRLKMRSFTILVVPTLILLLGVVSTTFSLLAATSNRWAVQKYFFTPPVGSYNSSIYDHVTCEAHRSPFYRCGIPSVDENGTCTIESCQFYPPRGVNRTSCRLPVEVGSIHEDNVTLTGVVGQYAECQQVHLAGNLQIAASTFTGLGLILAVLLQLIALVVALRSPSHGRHDETVVVVQGAESSTTQIKPHQHHHQPAHHGQPNPSRHRQHGTRTLTLILILSLVLGAVLQLLAQFFGVLSQTVLASPAATVVNSLPQIPRGMSNFVATDWMLDIGLTRYASVAWAFSLAGGALAGLLLVLGRRSGRS</sequence>
<dbReference type="EMBL" id="QVQW01000002">
    <property type="protein sequence ID" value="RKU49138.1"/>
    <property type="molecule type" value="Genomic_DNA"/>
</dbReference>
<evidence type="ECO:0000313" key="3">
    <source>
        <dbReference type="EMBL" id="RKU49138.1"/>
    </source>
</evidence>
<keyword evidence="2" id="KW-1133">Transmembrane helix</keyword>
<accession>A0A420YMN2</accession>
<comment type="caution">
    <text evidence="3">The sequence shown here is derived from an EMBL/GenBank/DDBJ whole genome shotgun (WGS) entry which is preliminary data.</text>
</comment>
<feature type="transmembrane region" description="Helical" evidence="2">
    <location>
        <begin position="49"/>
        <end position="73"/>
    </location>
</feature>
<feature type="transmembrane region" description="Helical" evidence="2">
    <location>
        <begin position="256"/>
        <end position="277"/>
    </location>
</feature>
<dbReference type="AlphaFoldDB" id="A0A420YMN2"/>